<evidence type="ECO:0000313" key="2">
    <source>
        <dbReference type="EMBL" id="KAL2801044.1"/>
    </source>
</evidence>
<accession>A0ABR4GR34</accession>
<dbReference type="EMBL" id="JBFTWV010000001">
    <property type="protein sequence ID" value="KAL2801044.1"/>
    <property type="molecule type" value="Genomic_DNA"/>
</dbReference>
<dbReference type="Proteomes" id="UP001610563">
    <property type="component" value="Unassembled WGS sequence"/>
</dbReference>
<protein>
    <submittedName>
        <fullName evidence="2">Uncharacterized protein</fullName>
    </submittedName>
</protein>
<name>A0ABR4GR34_9EURO</name>
<evidence type="ECO:0000313" key="3">
    <source>
        <dbReference type="Proteomes" id="UP001610563"/>
    </source>
</evidence>
<gene>
    <name evidence="2" type="ORF">BJX66DRAFT_337</name>
</gene>
<feature type="compositionally biased region" description="Basic and acidic residues" evidence="1">
    <location>
        <begin position="1"/>
        <end position="10"/>
    </location>
</feature>
<keyword evidence="3" id="KW-1185">Reference proteome</keyword>
<evidence type="ECO:0000256" key="1">
    <source>
        <dbReference type="SAM" id="MobiDB-lite"/>
    </source>
</evidence>
<proteinExistence type="predicted"/>
<sequence length="156" mass="17254">MKKFMSKDDGQTPGKNVIRVGNEKKKKKRELERGNVPAVSAVLVHVGGKNKSTPGKSKPYAPIGTIAALKEWNERLLLPVRDSKCHWIDTLGDDDDEKPKTLVVGFAASQSGSIQPRRDRRFGQPAFQPRHFIMTRPTVPARYSGPCTLNLGPVLP</sequence>
<comment type="caution">
    <text evidence="2">The sequence shown here is derived from an EMBL/GenBank/DDBJ whole genome shotgun (WGS) entry which is preliminary data.</text>
</comment>
<organism evidence="2 3">
    <name type="scientific">Aspergillus keveii</name>
    <dbReference type="NCBI Taxonomy" id="714993"/>
    <lineage>
        <taxon>Eukaryota</taxon>
        <taxon>Fungi</taxon>
        <taxon>Dikarya</taxon>
        <taxon>Ascomycota</taxon>
        <taxon>Pezizomycotina</taxon>
        <taxon>Eurotiomycetes</taxon>
        <taxon>Eurotiomycetidae</taxon>
        <taxon>Eurotiales</taxon>
        <taxon>Aspergillaceae</taxon>
        <taxon>Aspergillus</taxon>
        <taxon>Aspergillus subgen. Nidulantes</taxon>
    </lineage>
</organism>
<reference evidence="2 3" key="1">
    <citation type="submission" date="2024-07" db="EMBL/GenBank/DDBJ databases">
        <title>Section-level genome sequencing and comparative genomics of Aspergillus sections Usti and Cavernicolus.</title>
        <authorList>
            <consortium name="Lawrence Berkeley National Laboratory"/>
            <person name="Nybo J.L."/>
            <person name="Vesth T.C."/>
            <person name="Theobald S."/>
            <person name="Frisvad J.C."/>
            <person name="Larsen T.O."/>
            <person name="Kjaerboelling I."/>
            <person name="Rothschild-Mancinelli K."/>
            <person name="Lyhne E.K."/>
            <person name="Kogle M.E."/>
            <person name="Barry K."/>
            <person name="Clum A."/>
            <person name="Na H."/>
            <person name="Ledsgaard L."/>
            <person name="Lin J."/>
            <person name="Lipzen A."/>
            <person name="Kuo A."/>
            <person name="Riley R."/>
            <person name="Mondo S."/>
            <person name="Labutti K."/>
            <person name="Haridas S."/>
            <person name="Pangalinan J."/>
            <person name="Salamov A.A."/>
            <person name="Simmons B.A."/>
            <person name="Magnuson J.K."/>
            <person name="Chen J."/>
            <person name="Drula E."/>
            <person name="Henrissat B."/>
            <person name="Wiebenga A."/>
            <person name="Lubbers R.J."/>
            <person name="Gomes A.C."/>
            <person name="Makela M.R."/>
            <person name="Stajich J."/>
            <person name="Grigoriev I.V."/>
            <person name="Mortensen U.H."/>
            <person name="De Vries R.P."/>
            <person name="Baker S.E."/>
            <person name="Andersen M.R."/>
        </authorList>
    </citation>
    <scope>NUCLEOTIDE SEQUENCE [LARGE SCALE GENOMIC DNA]</scope>
    <source>
        <strain evidence="2 3">CBS 209.92</strain>
    </source>
</reference>
<feature type="region of interest" description="Disordered" evidence="1">
    <location>
        <begin position="1"/>
        <end position="33"/>
    </location>
</feature>